<dbReference type="InterPro" id="IPR001223">
    <property type="entry name" value="Glyco_hydro18_cat"/>
</dbReference>
<keyword evidence="13" id="KW-0146">Chitin degradation</keyword>
<name>A0A6P8P142_GEOSA</name>
<dbReference type="SMART" id="SM00636">
    <property type="entry name" value="Glyco_18"/>
    <property type="match status" value="1"/>
</dbReference>
<dbReference type="Pfam" id="PF01607">
    <property type="entry name" value="CBM_14"/>
    <property type="match status" value="1"/>
</dbReference>
<gene>
    <name evidence="25" type="primary">LOC117347649</name>
</gene>
<dbReference type="Gene3D" id="3.20.20.80">
    <property type="entry name" value="Glycosidases"/>
    <property type="match status" value="2"/>
</dbReference>
<dbReference type="FunFam" id="3.20.20.80:FF:000007">
    <property type="entry name" value="Acidic mammalian chitinase"/>
    <property type="match status" value="1"/>
</dbReference>
<dbReference type="InterPro" id="IPR017853">
    <property type="entry name" value="GH"/>
</dbReference>
<dbReference type="InterPro" id="IPR050314">
    <property type="entry name" value="Glycosyl_Hydrlase_18"/>
</dbReference>
<dbReference type="GO" id="GO:0008843">
    <property type="term" value="F:endochitinase activity"/>
    <property type="evidence" value="ECO:0007669"/>
    <property type="project" value="UniProtKB-EC"/>
</dbReference>
<evidence type="ECO:0000259" key="23">
    <source>
        <dbReference type="PROSITE" id="PS51910"/>
    </source>
</evidence>
<proteinExistence type="inferred from homology"/>
<dbReference type="InterPro" id="IPR036508">
    <property type="entry name" value="Chitin-bd_dom_sf"/>
</dbReference>
<dbReference type="GO" id="GO:0002376">
    <property type="term" value="P:immune system process"/>
    <property type="evidence" value="ECO:0007669"/>
    <property type="project" value="UniProtKB-KW"/>
</dbReference>
<dbReference type="GO" id="GO:0006954">
    <property type="term" value="P:inflammatory response"/>
    <property type="evidence" value="ECO:0007669"/>
    <property type="project" value="UniProtKB-KW"/>
</dbReference>
<evidence type="ECO:0000256" key="4">
    <source>
        <dbReference type="ARBA" id="ARBA00009121"/>
    </source>
</evidence>
<evidence type="ECO:0000256" key="3">
    <source>
        <dbReference type="ARBA" id="ARBA00004613"/>
    </source>
</evidence>
<evidence type="ECO:0000256" key="21">
    <source>
        <dbReference type="SAM" id="SignalP"/>
    </source>
</evidence>
<keyword evidence="6" id="KW-0963">Cytoplasm</keyword>
<feature type="signal peptide" evidence="21">
    <location>
        <begin position="1"/>
        <end position="35"/>
    </location>
</feature>
<dbReference type="EC" id="3.2.1.14" evidence="5"/>
<evidence type="ECO:0000256" key="12">
    <source>
        <dbReference type="ARBA" id="ARBA00022859"/>
    </source>
</evidence>
<keyword evidence="11" id="KW-0378">Hydrolase</keyword>
<dbReference type="SUPFAM" id="SSF51445">
    <property type="entry name" value="(Trans)glycosidases"/>
    <property type="match status" value="1"/>
</dbReference>
<comment type="similarity">
    <text evidence="4">Belongs to the glycosyl hydrolase 18 family. Chitinase class II subfamily.</text>
</comment>
<dbReference type="GeneID" id="117347649"/>
<evidence type="ECO:0000256" key="14">
    <source>
        <dbReference type="ARBA" id="ARBA00023157"/>
    </source>
</evidence>
<evidence type="ECO:0000256" key="10">
    <source>
        <dbReference type="ARBA" id="ARBA00022729"/>
    </source>
</evidence>
<comment type="subcellular location">
    <subcellularLocation>
        <location evidence="2">Cytoplasm</location>
    </subcellularLocation>
    <subcellularLocation>
        <location evidence="3">Secreted</location>
    </subcellularLocation>
</comment>
<comment type="subunit">
    <text evidence="19">Interacts with EGFR.</text>
</comment>
<feature type="chain" id="PRO_5027760295" description="Acidic mammalian chitinase" evidence="21">
    <location>
        <begin position="36"/>
        <end position="482"/>
    </location>
</feature>
<protein>
    <recommendedName>
        <fullName evidence="20">Acidic mammalian chitinase</fullName>
        <ecNumber evidence="5">3.2.1.14</ecNumber>
    </recommendedName>
</protein>
<reference evidence="25" key="1">
    <citation type="submission" date="2025-08" db="UniProtKB">
        <authorList>
            <consortium name="RefSeq"/>
        </authorList>
    </citation>
    <scope>IDENTIFICATION</scope>
</reference>
<evidence type="ECO:0000256" key="19">
    <source>
        <dbReference type="ARBA" id="ARBA00062006"/>
    </source>
</evidence>
<evidence type="ECO:0000256" key="1">
    <source>
        <dbReference type="ARBA" id="ARBA00000822"/>
    </source>
</evidence>
<evidence type="ECO:0000256" key="20">
    <source>
        <dbReference type="ARBA" id="ARBA00072739"/>
    </source>
</evidence>
<keyword evidence="16" id="KW-0119">Carbohydrate metabolism</keyword>
<dbReference type="OrthoDB" id="76388at2759"/>
<evidence type="ECO:0000256" key="9">
    <source>
        <dbReference type="ARBA" id="ARBA00022703"/>
    </source>
</evidence>
<dbReference type="PROSITE" id="PS51910">
    <property type="entry name" value="GH18_2"/>
    <property type="match status" value="1"/>
</dbReference>
<evidence type="ECO:0000256" key="2">
    <source>
        <dbReference type="ARBA" id="ARBA00004496"/>
    </source>
</evidence>
<evidence type="ECO:0000313" key="25">
    <source>
        <dbReference type="RefSeq" id="XP_033774730.1"/>
    </source>
</evidence>
<evidence type="ECO:0000256" key="7">
    <source>
        <dbReference type="ARBA" id="ARBA00022525"/>
    </source>
</evidence>
<dbReference type="SMART" id="SM00494">
    <property type="entry name" value="ChtBD2"/>
    <property type="match status" value="1"/>
</dbReference>
<dbReference type="KEGG" id="gsh:117347649"/>
<dbReference type="GO" id="GO:0006032">
    <property type="term" value="P:chitin catabolic process"/>
    <property type="evidence" value="ECO:0007669"/>
    <property type="project" value="UniProtKB-KW"/>
</dbReference>
<evidence type="ECO:0000256" key="16">
    <source>
        <dbReference type="ARBA" id="ARBA00023277"/>
    </source>
</evidence>
<feature type="domain" description="GH18" evidence="23">
    <location>
        <begin position="36"/>
        <end position="402"/>
    </location>
</feature>
<keyword evidence="15" id="KW-0395">Inflammatory response</keyword>
<evidence type="ECO:0000256" key="15">
    <source>
        <dbReference type="ARBA" id="ARBA00023198"/>
    </source>
</evidence>
<dbReference type="InterPro" id="IPR002557">
    <property type="entry name" value="Chitin-bd_dom"/>
</dbReference>
<keyword evidence="7" id="KW-0964">Secreted</keyword>
<dbReference type="GO" id="GO:0005576">
    <property type="term" value="C:extracellular region"/>
    <property type="evidence" value="ECO:0007669"/>
    <property type="project" value="UniProtKB-SubCell"/>
</dbReference>
<accession>A0A6P8P142</accession>
<evidence type="ECO:0000256" key="18">
    <source>
        <dbReference type="ARBA" id="ARBA00023326"/>
    </source>
</evidence>
<dbReference type="Pfam" id="PF00704">
    <property type="entry name" value="Glyco_hydro_18"/>
    <property type="match status" value="1"/>
</dbReference>
<evidence type="ECO:0000256" key="6">
    <source>
        <dbReference type="ARBA" id="ARBA00022490"/>
    </source>
</evidence>
<dbReference type="InterPro" id="IPR001579">
    <property type="entry name" value="Glyco_hydro_18_chit_AS"/>
</dbReference>
<keyword evidence="24" id="KW-1185">Reference proteome</keyword>
<dbReference type="RefSeq" id="XP_033774730.1">
    <property type="nucleotide sequence ID" value="XM_033918839.1"/>
</dbReference>
<dbReference type="FunFam" id="3.20.20.80:FF:000081">
    <property type="entry name" value="Chitinase 1"/>
    <property type="match status" value="1"/>
</dbReference>
<dbReference type="PROSITE" id="PS01095">
    <property type="entry name" value="GH18_1"/>
    <property type="match status" value="1"/>
</dbReference>
<dbReference type="GO" id="GO:0005737">
    <property type="term" value="C:cytoplasm"/>
    <property type="evidence" value="ECO:0007669"/>
    <property type="project" value="UniProtKB-SubCell"/>
</dbReference>
<keyword evidence="18" id="KW-0624">Polysaccharide degradation</keyword>
<evidence type="ECO:0000313" key="24">
    <source>
        <dbReference type="Proteomes" id="UP000515159"/>
    </source>
</evidence>
<sequence>MIKAQGQTRVSRGRMGKMRLSAALAVLLFIQSSSAFKLVCYFTNWAQYRPEVGRFLPENVDPHLCTHLIYAFANMHNNKITTFEWNDETLYQRFNGLKKMNPHLKTLLAIGGWNFGTRKFTQMVSSAATRQMFMSSVVRFLRKHGFDGLDLDWEYPGSRESPPQDKTLFTALVQDLMKSFQQEAEQTGQQRLLLSAAVAAGKDVIDAGYEIAKISQVLDFINVMTYDLHGAWESVTGHVSPLYKGMKDTGPARYFNVDYAMSHWKAKGAPAEKLIMGIPTYGRSFILASSDSAVGAAAAGPALPGQFTREAGFWAYYEICTFLRDASTTWIEEQKVPFSVKRNQWVGYENIESIKLKVQYLKKNGFGGAMVWAIDLDDFTGSACNQGKYPLIGTLKTQLALGKLTGDITVDNIDPTPSPSTHHVKTSSHSFQNNFCLDRADGIFADPADPSKYYMCSHAMTFSFSCPKELVFNDTCKCCNWS</sequence>
<evidence type="ECO:0000256" key="13">
    <source>
        <dbReference type="ARBA" id="ARBA00023024"/>
    </source>
</evidence>
<dbReference type="PANTHER" id="PTHR11177">
    <property type="entry name" value="CHITINASE"/>
    <property type="match status" value="1"/>
</dbReference>
<feature type="domain" description="Chitin-binding type-2" evidence="22">
    <location>
        <begin position="433"/>
        <end position="482"/>
    </location>
</feature>
<dbReference type="FunFam" id="3.10.50.10:FF:000001">
    <property type="entry name" value="Chitinase 3-like 1"/>
    <property type="match status" value="1"/>
</dbReference>
<keyword evidence="12" id="KW-0391">Immunity</keyword>
<evidence type="ECO:0000256" key="8">
    <source>
        <dbReference type="ARBA" id="ARBA00022669"/>
    </source>
</evidence>
<dbReference type="SUPFAM" id="SSF57625">
    <property type="entry name" value="Invertebrate chitin-binding proteins"/>
    <property type="match status" value="1"/>
</dbReference>
<evidence type="ECO:0000256" key="5">
    <source>
        <dbReference type="ARBA" id="ARBA00012729"/>
    </source>
</evidence>
<dbReference type="AlphaFoldDB" id="A0A6P8P142"/>
<dbReference type="PROSITE" id="PS50940">
    <property type="entry name" value="CHIT_BIND_II"/>
    <property type="match status" value="1"/>
</dbReference>
<dbReference type="InterPro" id="IPR011583">
    <property type="entry name" value="Chitinase_II/V-like_cat"/>
</dbReference>
<dbReference type="FunFam" id="2.170.140.10:FF:000001">
    <property type="entry name" value="Acidic mammalian chitinase"/>
    <property type="match status" value="1"/>
</dbReference>
<keyword evidence="8" id="KW-0147">Chitin-binding</keyword>
<dbReference type="PANTHER" id="PTHR11177:SF248">
    <property type="entry name" value="CHITOTRIOSIDASE-1"/>
    <property type="match status" value="1"/>
</dbReference>
<comment type="catalytic activity">
    <reaction evidence="1">
        <text>Random endo-hydrolysis of N-acetyl-beta-D-glucosaminide (1-&gt;4)-beta-linkages in chitin and chitodextrins.</text>
        <dbReference type="EC" id="3.2.1.14"/>
    </reaction>
</comment>
<dbReference type="FunCoup" id="A0A6P8P142">
    <property type="interactions" value="105"/>
</dbReference>
<organism evidence="24 25">
    <name type="scientific">Geotrypetes seraphini</name>
    <name type="common">Gaboon caecilian</name>
    <name type="synonym">Caecilia seraphini</name>
    <dbReference type="NCBI Taxonomy" id="260995"/>
    <lineage>
        <taxon>Eukaryota</taxon>
        <taxon>Metazoa</taxon>
        <taxon>Chordata</taxon>
        <taxon>Craniata</taxon>
        <taxon>Vertebrata</taxon>
        <taxon>Euteleostomi</taxon>
        <taxon>Amphibia</taxon>
        <taxon>Gymnophiona</taxon>
        <taxon>Geotrypetes</taxon>
    </lineage>
</organism>
<dbReference type="InParanoid" id="A0A6P8P142"/>
<keyword evidence="14" id="KW-1015">Disulfide bond</keyword>
<dbReference type="SMR" id="A0A6P8P142"/>
<evidence type="ECO:0000259" key="22">
    <source>
        <dbReference type="PROSITE" id="PS50940"/>
    </source>
</evidence>
<dbReference type="InterPro" id="IPR029070">
    <property type="entry name" value="Chitinase_insertion_sf"/>
</dbReference>
<dbReference type="GO" id="GO:0000272">
    <property type="term" value="P:polysaccharide catabolic process"/>
    <property type="evidence" value="ECO:0007669"/>
    <property type="project" value="UniProtKB-KW"/>
</dbReference>
<keyword evidence="17" id="KW-0326">Glycosidase</keyword>
<dbReference type="Proteomes" id="UP000515159">
    <property type="component" value="Chromosome 13"/>
</dbReference>
<evidence type="ECO:0000256" key="17">
    <source>
        <dbReference type="ARBA" id="ARBA00023295"/>
    </source>
</evidence>
<dbReference type="SUPFAM" id="SSF54556">
    <property type="entry name" value="Chitinase insertion domain"/>
    <property type="match status" value="1"/>
</dbReference>
<dbReference type="GO" id="GO:0006915">
    <property type="term" value="P:apoptotic process"/>
    <property type="evidence" value="ECO:0007669"/>
    <property type="project" value="UniProtKB-KW"/>
</dbReference>
<dbReference type="GO" id="GO:0008061">
    <property type="term" value="F:chitin binding"/>
    <property type="evidence" value="ECO:0007669"/>
    <property type="project" value="UniProtKB-KW"/>
</dbReference>
<dbReference type="CDD" id="cd02872">
    <property type="entry name" value="GH18_chitolectin_chitotriosidase"/>
    <property type="match status" value="1"/>
</dbReference>
<evidence type="ECO:0000256" key="11">
    <source>
        <dbReference type="ARBA" id="ARBA00022801"/>
    </source>
</evidence>
<keyword evidence="10 21" id="KW-0732">Signal</keyword>
<keyword evidence="9" id="KW-0053">Apoptosis</keyword>